<dbReference type="Proteomes" id="UP000030377">
    <property type="component" value="Unassembled WGS sequence"/>
</dbReference>
<keyword evidence="3 4" id="KW-0732">Signal</keyword>
<dbReference type="Pfam" id="PF00496">
    <property type="entry name" value="SBP_bac_5"/>
    <property type="match status" value="1"/>
</dbReference>
<feature type="signal peptide" evidence="4">
    <location>
        <begin position="1"/>
        <end position="23"/>
    </location>
</feature>
<dbReference type="Gene3D" id="3.90.76.10">
    <property type="entry name" value="Dipeptide-binding Protein, Domain 1"/>
    <property type="match status" value="1"/>
</dbReference>
<dbReference type="Gene3D" id="3.40.190.10">
    <property type="entry name" value="Periplasmic binding protein-like II"/>
    <property type="match status" value="1"/>
</dbReference>
<evidence type="ECO:0000256" key="1">
    <source>
        <dbReference type="ARBA" id="ARBA00004418"/>
    </source>
</evidence>
<dbReference type="PANTHER" id="PTHR30290">
    <property type="entry name" value="PERIPLASMIC BINDING COMPONENT OF ABC TRANSPORTER"/>
    <property type="match status" value="1"/>
</dbReference>
<dbReference type="AlphaFoldDB" id="A0A0A3XZA8"/>
<evidence type="ECO:0000259" key="5">
    <source>
        <dbReference type="Pfam" id="PF00496"/>
    </source>
</evidence>
<evidence type="ECO:0000313" key="7">
    <source>
        <dbReference type="Proteomes" id="UP000030377"/>
    </source>
</evidence>
<dbReference type="InterPro" id="IPR030678">
    <property type="entry name" value="Peptide/Ni-bd"/>
</dbReference>
<dbReference type="Gene3D" id="3.10.105.10">
    <property type="entry name" value="Dipeptide-binding Protein, Domain 3"/>
    <property type="match status" value="1"/>
</dbReference>
<dbReference type="PROSITE" id="PS01040">
    <property type="entry name" value="SBP_BACTERIAL_5"/>
    <property type="match status" value="1"/>
</dbReference>
<dbReference type="PIRSF" id="PIRSF002741">
    <property type="entry name" value="MppA"/>
    <property type="match status" value="1"/>
</dbReference>
<dbReference type="SUPFAM" id="SSF53850">
    <property type="entry name" value="Periplasmic binding protein-like II"/>
    <property type="match status" value="1"/>
</dbReference>
<reference evidence="6 7" key="1">
    <citation type="submission" date="2014-09" db="EMBL/GenBank/DDBJ databases">
        <title>Draft genome of Bradyrhizobium japonicum Is-34.</title>
        <authorList>
            <person name="Tsurumaru H."/>
            <person name="Yamakawa T."/>
            <person name="Hashimoto S."/>
            <person name="Okizaki K."/>
            <person name="Kanesaki Y."/>
            <person name="Yoshikawa H."/>
            <person name="Yajima S."/>
        </authorList>
    </citation>
    <scope>NUCLEOTIDE SEQUENCE [LARGE SCALE GENOMIC DNA]</scope>
    <source>
        <strain evidence="6 7">Is-34</strain>
    </source>
</reference>
<comment type="subcellular location">
    <subcellularLocation>
        <location evidence="1">Periplasm</location>
    </subcellularLocation>
</comment>
<protein>
    <submittedName>
        <fullName evidence="6">ABC transporter substrate-binding protein</fullName>
    </submittedName>
</protein>
<comment type="similarity">
    <text evidence="2">Belongs to the bacterial solute-binding protein 5 family.</text>
</comment>
<dbReference type="GO" id="GO:0015833">
    <property type="term" value="P:peptide transport"/>
    <property type="evidence" value="ECO:0007669"/>
    <property type="project" value="TreeGrafter"/>
</dbReference>
<dbReference type="InterPro" id="IPR023765">
    <property type="entry name" value="SBP_5_CS"/>
</dbReference>
<dbReference type="PANTHER" id="PTHR30290:SF38">
    <property type="entry name" value="D,D-DIPEPTIDE-BINDING PERIPLASMIC PROTEIN DDPA-RELATED"/>
    <property type="match status" value="1"/>
</dbReference>
<evidence type="ECO:0000256" key="3">
    <source>
        <dbReference type="ARBA" id="ARBA00022729"/>
    </source>
</evidence>
<proteinExistence type="inferred from homology"/>
<dbReference type="RefSeq" id="WP_028155646.1">
    <property type="nucleotide sequence ID" value="NZ_JANUDC010000001.1"/>
</dbReference>
<dbReference type="GO" id="GO:0030288">
    <property type="term" value="C:outer membrane-bounded periplasmic space"/>
    <property type="evidence" value="ECO:0007669"/>
    <property type="project" value="UniProtKB-ARBA"/>
</dbReference>
<gene>
    <name evidence="6" type="ORF">MA20_14670</name>
</gene>
<accession>A0A0A3XZA8</accession>
<dbReference type="STRING" id="375.BKD09_RS33850"/>
<dbReference type="GO" id="GO:0043190">
    <property type="term" value="C:ATP-binding cassette (ABC) transporter complex"/>
    <property type="evidence" value="ECO:0007669"/>
    <property type="project" value="InterPro"/>
</dbReference>
<comment type="caution">
    <text evidence="6">The sequence shown here is derived from an EMBL/GenBank/DDBJ whole genome shotgun (WGS) entry which is preliminary data.</text>
</comment>
<organism evidence="6 7">
    <name type="scientific">Bradyrhizobium japonicum</name>
    <dbReference type="NCBI Taxonomy" id="375"/>
    <lineage>
        <taxon>Bacteria</taxon>
        <taxon>Pseudomonadati</taxon>
        <taxon>Pseudomonadota</taxon>
        <taxon>Alphaproteobacteria</taxon>
        <taxon>Hyphomicrobiales</taxon>
        <taxon>Nitrobacteraceae</taxon>
        <taxon>Bradyrhizobium</taxon>
    </lineage>
</organism>
<evidence type="ECO:0000256" key="4">
    <source>
        <dbReference type="SAM" id="SignalP"/>
    </source>
</evidence>
<feature type="domain" description="Solute-binding protein family 5" evidence="5">
    <location>
        <begin position="72"/>
        <end position="394"/>
    </location>
</feature>
<feature type="chain" id="PRO_5002005094" evidence="4">
    <location>
        <begin position="24"/>
        <end position="498"/>
    </location>
</feature>
<dbReference type="EMBL" id="JRPN01000014">
    <property type="protein sequence ID" value="KGT78644.1"/>
    <property type="molecule type" value="Genomic_DNA"/>
</dbReference>
<evidence type="ECO:0000256" key="2">
    <source>
        <dbReference type="ARBA" id="ARBA00005695"/>
    </source>
</evidence>
<dbReference type="InterPro" id="IPR000914">
    <property type="entry name" value="SBP_5_dom"/>
</dbReference>
<dbReference type="CDD" id="cd08494">
    <property type="entry name" value="PBP2_NikA_DppA_OppA_like_6"/>
    <property type="match status" value="1"/>
</dbReference>
<sequence>MLRKLSIVAFAAALVAAPLPVLAQSKKDSVVMAMALEPPGLDPTIAAAAAIAEVTLYNIYETLTKINEDGSVSPLLAESWTASPDLKTYTFKLRKGVKFQNGEPFDSAAVKFSFERNAIATSTNKDKSLFQAFEKVDAPDADTIVITVKYSEPNLPFLLGQASGSIVEPKSAPTNGTQPVGTGPYQLGAWAKGSSLTLNKWADYRNAAAIKLSKVTIRFISDPAAQTAALLSGDVDAFPRVAAARAIGQFKADPRFNVMVGGSRAKTIVGINERKKPLDDVRVRRAILAAIDRKAMIDGAADGFGTPIGSFYVPGALGFVDTTGINPYDPEKAKKLLAEAGVTTPLELSLKLPPPSYARQGGEILAAQLAKVGIVAKIENVEWAQWLSQVFAGNGPHNFDLTIVSHVEPFDLVKITEPDYYLGYNNEAFNALYKQIVSTPDEAGRAKLLGDAQRMLATDAVAGFLYQPQLITITNKKLKGVWKDVPQYENDFSTWSWE</sequence>
<dbReference type="InterPro" id="IPR039424">
    <property type="entry name" value="SBP_5"/>
</dbReference>
<evidence type="ECO:0000313" key="6">
    <source>
        <dbReference type="EMBL" id="KGT78644.1"/>
    </source>
</evidence>
<name>A0A0A3XZA8_BRAJP</name>
<dbReference type="GO" id="GO:1904680">
    <property type="term" value="F:peptide transmembrane transporter activity"/>
    <property type="evidence" value="ECO:0007669"/>
    <property type="project" value="TreeGrafter"/>
</dbReference>